<dbReference type="GO" id="GO:0016020">
    <property type="term" value="C:membrane"/>
    <property type="evidence" value="ECO:0007669"/>
    <property type="project" value="UniProtKB-SubCell"/>
</dbReference>
<dbReference type="Gene3D" id="1.20.1070.10">
    <property type="entry name" value="Rhodopsin 7-helix transmembrane proteins"/>
    <property type="match status" value="1"/>
</dbReference>
<dbReference type="GO" id="GO:0007166">
    <property type="term" value="P:cell surface receptor signaling pathway"/>
    <property type="evidence" value="ECO:0007669"/>
    <property type="project" value="InterPro"/>
</dbReference>
<keyword evidence="5" id="KW-1015">Disulfide bond</keyword>
<dbReference type="PANTHER" id="PTHR47767">
    <property type="entry name" value="ADHESION G PROTEIN-COUPLED RECEPTOR G7"/>
    <property type="match status" value="1"/>
</dbReference>
<gene>
    <name evidence="10" type="ORF">EXN66_Car003939</name>
</gene>
<feature type="transmembrane region" description="Helical" evidence="7">
    <location>
        <begin position="750"/>
        <end position="775"/>
    </location>
</feature>
<keyword evidence="3 7" id="KW-1133">Transmembrane helix</keyword>
<dbReference type="SMART" id="SM00303">
    <property type="entry name" value="GPS"/>
    <property type="match status" value="1"/>
</dbReference>
<evidence type="ECO:0000256" key="7">
    <source>
        <dbReference type="SAM" id="Phobius"/>
    </source>
</evidence>
<dbReference type="Gene3D" id="2.60.220.50">
    <property type="match status" value="1"/>
</dbReference>
<dbReference type="AlphaFoldDB" id="A0A6G1PDE8"/>
<organism evidence="10 11">
    <name type="scientific">Channa argus</name>
    <name type="common">Northern snakehead</name>
    <name type="synonym">Ophicephalus argus</name>
    <dbReference type="NCBI Taxonomy" id="215402"/>
    <lineage>
        <taxon>Eukaryota</taxon>
        <taxon>Metazoa</taxon>
        <taxon>Chordata</taxon>
        <taxon>Craniata</taxon>
        <taxon>Vertebrata</taxon>
        <taxon>Euteleostomi</taxon>
        <taxon>Actinopterygii</taxon>
        <taxon>Neopterygii</taxon>
        <taxon>Teleostei</taxon>
        <taxon>Neoteleostei</taxon>
        <taxon>Acanthomorphata</taxon>
        <taxon>Anabantaria</taxon>
        <taxon>Anabantiformes</taxon>
        <taxon>Channoidei</taxon>
        <taxon>Channidae</taxon>
        <taxon>Channa</taxon>
    </lineage>
</organism>
<feature type="transmembrane region" description="Helical" evidence="7">
    <location>
        <begin position="619"/>
        <end position="641"/>
    </location>
</feature>
<dbReference type="Pfam" id="PF01825">
    <property type="entry name" value="GPS"/>
    <property type="match status" value="1"/>
</dbReference>
<dbReference type="InterPro" id="IPR017981">
    <property type="entry name" value="GPCR_2-like_7TM"/>
</dbReference>
<keyword evidence="2 7" id="KW-0812">Transmembrane</keyword>
<evidence type="ECO:0000259" key="8">
    <source>
        <dbReference type="PROSITE" id="PS50221"/>
    </source>
</evidence>
<feature type="transmembrane region" description="Helical" evidence="7">
    <location>
        <begin position="653"/>
        <end position="677"/>
    </location>
</feature>
<keyword evidence="4 7" id="KW-0472">Membrane</keyword>
<feature type="domain" description="GAIN-B" evidence="8">
    <location>
        <begin position="394"/>
        <end position="550"/>
    </location>
</feature>
<evidence type="ECO:0000256" key="4">
    <source>
        <dbReference type="ARBA" id="ARBA00023136"/>
    </source>
</evidence>
<feature type="domain" description="G-protein coupled receptors family 2 profile 2" evidence="9">
    <location>
        <begin position="620"/>
        <end position="790"/>
    </location>
</feature>
<evidence type="ECO:0000256" key="2">
    <source>
        <dbReference type="ARBA" id="ARBA00022692"/>
    </source>
</evidence>
<evidence type="ECO:0000313" key="10">
    <source>
        <dbReference type="EMBL" id="KAF3688267.1"/>
    </source>
</evidence>
<dbReference type="InterPro" id="IPR000203">
    <property type="entry name" value="GPS"/>
</dbReference>
<comment type="subcellular location">
    <subcellularLocation>
        <location evidence="1">Membrane</location>
        <topology evidence="1">Multi-pass membrane protein</topology>
    </subcellularLocation>
</comment>
<dbReference type="EMBL" id="CM015715">
    <property type="protein sequence ID" value="KAF3688267.1"/>
    <property type="molecule type" value="Genomic_DNA"/>
</dbReference>
<dbReference type="Pfam" id="PF22261">
    <property type="entry name" value="GPR128_GAIN_subdom_B"/>
    <property type="match status" value="1"/>
</dbReference>
<reference evidence="11" key="2">
    <citation type="submission" date="2019-02" db="EMBL/GenBank/DDBJ databases">
        <title>Opniocepnalus argus Var Kimnra genome.</title>
        <authorList>
            <person name="Zhou C."/>
            <person name="Xiao S."/>
        </authorList>
    </citation>
    <scope>NUCLEOTIDE SEQUENCE [LARGE SCALE GENOMIC DNA]</scope>
</reference>
<feature type="compositionally biased region" description="Polar residues" evidence="6">
    <location>
        <begin position="301"/>
        <end position="311"/>
    </location>
</feature>
<dbReference type="InterPro" id="IPR053984">
    <property type="entry name" value="GPR128_N"/>
</dbReference>
<feature type="transmembrane region" description="Helical" evidence="7">
    <location>
        <begin position="795"/>
        <end position="817"/>
    </location>
</feature>
<dbReference type="InterPro" id="IPR046338">
    <property type="entry name" value="GAIN_dom_sf"/>
</dbReference>
<dbReference type="PROSITE" id="PS50221">
    <property type="entry name" value="GAIN_B"/>
    <property type="match status" value="1"/>
</dbReference>
<evidence type="ECO:0000256" key="5">
    <source>
        <dbReference type="ARBA" id="ARBA00023157"/>
    </source>
</evidence>
<dbReference type="Proteomes" id="UP000503349">
    <property type="component" value="Chromosome 4"/>
</dbReference>
<feature type="transmembrane region" description="Helical" evidence="7">
    <location>
        <begin position="824"/>
        <end position="845"/>
    </location>
</feature>
<dbReference type="Pfam" id="PF22257">
    <property type="entry name" value="GPR128_N"/>
    <property type="match status" value="1"/>
</dbReference>
<dbReference type="Pfam" id="PF22259">
    <property type="entry name" value="GPR128_GAIN_subdomA"/>
    <property type="match status" value="1"/>
</dbReference>
<keyword evidence="11" id="KW-1185">Reference proteome</keyword>
<dbReference type="InterPro" id="IPR000832">
    <property type="entry name" value="GPCR_2_secretin-like"/>
</dbReference>
<evidence type="ECO:0000256" key="6">
    <source>
        <dbReference type="SAM" id="MobiDB-lite"/>
    </source>
</evidence>
<keyword evidence="10" id="KW-0675">Receptor</keyword>
<evidence type="ECO:0000259" key="9">
    <source>
        <dbReference type="PROSITE" id="PS50261"/>
    </source>
</evidence>
<dbReference type="InterPro" id="IPR053066">
    <property type="entry name" value="ADGR_G7"/>
</dbReference>
<feature type="transmembrane region" description="Helical" evidence="7">
    <location>
        <begin position="715"/>
        <end position="738"/>
    </location>
</feature>
<evidence type="ECO:0000313" key="11">
    <source>
        <dbReference type="Proteomes" id="UP000503349"/>
    </source>
</evidence>
<name>A0A6G1PDE8_CHAAH</name>
<evidence type="ECO:0000256" key="3">
    <source>
        <dbReference type="ARBA" id="ARBA00022989"/>
    </source>
</evidence>
<dbReference type="PANTHER" id="PTHR47767:SF1">
    <property type="entry name" value="ADHESION G PROTEIN-COUPLED RECEPTOR G7"/>
    <property type="match status" value="1"/>
</dbReference>
<feature type="region of interest" description="Disordered" evidence="6">
    <location>
        <begin position="298"/>
        <end position="319"/>
    </location>
</feature>
<reference evidence="10 11" key="1">
    <citation type="submission" date="2019-02" db="EMBL/GenBank/DDBJ databases">
        <title>Opniocepnalus argus genome.</title>
        <authorList>
            <person name="Zhou C."/>
            <person name="Xiao S."/>
        </authorList>
    </citation>
    <scope>NUCLEOTIDE SEQUENCE [LARGE SCALE GENOMIC DNA]</scope>
    <source>
        <strain evidence="10">OARG1902GOOAL</strain>
        <tissue evidence="10">Muscle</tissue>
    </source>
</reference>
<dbReference type="InterPro" id="IPR057244">
    <property type="entry name" value="GAIN_B"/>
</dbReference>
<accession>A0A6G1PDE8</accession>
<protein>
    <submittedName>
        <fullName evidence="10">Adhesion G-protein coupled receptor G7</fullName>
    </submittedName>
</protein>
<dbReference type="InterPro" id="IPR053985">
    <property type="entry name" value="GPR128_GAIN_subdom_A"/>
</dbReference>
<sequence length="901" mass="100648">MLAVSFLLWDPDMNLLFIAETVRGQSITALTKTTFLLMFRNDWNKTSILSQIREIHPQSEKRLREPQAYETTSVQEPGVAFRNRLQTLYQESSFTSVTSLSFLRAQKLGELRLGAQMCANFCKADKLDEFPFPSTPVGWFAYSTEICPKGTSNASMSQTQYIVVSVSAVLTPTVSHQAGKPQASTRCSTKNGSPSFDRPLQKLKCDQTLSDIQQNLTSAADLETLASSTQILTSRPEELTAENVTAAAQIVNTLLLSPNATEVRTNTTVTLRRTLCDQPRFGPVETNTKSVQKYWFEERQGGSSSHSQPTAERQRARQHGGKRRYCGVNILLFSNITDVNGPCLTLTLDQLSVNLSSSLNESKSQVVQPNLVVQSVKIPAVDTQGVQFTSLTGTSGSFVADRIQLNTNASTVVVENGFIADALIYIRFPSAATSRQQPSNVSLGFVLYQNDRFFRSRLYRSRRTSVRVLSASVRGQERSVVPQHVEMMFRPTVMNGTSLYDFACVFWNYSLEDWSTVGCSKGNASDGVLRCFCNHTTNFAALWVNTTTRSHSHNQLLKTKRLSLLIGDSPKDTISKLTSLDSLTCYDIKMQQSVYKAFNKDSIIKQGWSFRENYEYAEALGVISIIGLSISIVCLVVTIIYHIKEKIVKGDDLNSQITQLCIFVSLLAFILTFLFGVENSSRQDDDPVEFSQDNIIPKSDEHIDPDRGSCTAVAALLHFLLLATFMWNSLYGTLLLVLTKMTKNVPSHWIPVSFAAGYGVPAVIMAITLAVTYSVDDPLEYRQEEFTNCCSSKKFLQGFSVAVILGLTWVVGYLVLFTTGVAHLVLSIFFCLLTTTQGVQIFFFITFKQLPSFRTAVARSAQYISSVSIPLHNLKYRLIRNWDRTRSEFYRAKKEEATSFM</sequence>
<proteinExistence type="predicted"/>
<dbReference type="GO" id="GO:0004930">
    <property type="term" value="F:G protein-coupled receptor activity"/>
    <property type="evidence" value="ECO:0007669"/>
    <property type="project" value="InterPro"/>
</dbReference>
<dbReference type="Pfam" id="PF00002">
    <property type="entry name" value="7tm_2"/>
    <property type="match status" value="1"/>
</dbReference>
<dbReference type="PROSITE" id="PS50261">
    <property type="entry name" value="G_PROTEIN_RECEP_F2_4"/>
    <property type="match status" value="1"/>
</dbReference>
<dbReference type="InterPro" id="IPR053986">
    <property type="entry name" value="GPR128_GAIN_subdom_B"/>
</dbReference>
<evidence type="ECO:0000256" key="1">
    <source>
        <dbReference type="ARBA" id="ARBA00004141"/>
    </source>
</evidence>